<reference evidence="1" key="1">
    <citation type="submission" date="2023-10" db="EMBL/GenBank/DDBJ databases">
        <title>Genome assembly of Pristionchus species.</title>
        <authorList>
            <person name="Yoshida K."/>
            <person name="Sommer R.J."/>
        </authorList>
    </citation>
    <scope>NUCLEOTIDE SEQUENCE</scope>
    <source>
        <strain evidence="1">RS5133</strain>
    </source>
</reference>
<comment type="caution">
    <text evidence="1">The sequence shown here is derived from an EMBL/GenBank/DDBJ whole genome shotgun (WGS) entry which is preliminary data.</text>
</comment>
<feature type="non-terminal residue" evidence="1">
    <location>
        <position position="1"/>
    </location>
</feature>
<sequence>FVPSESYHELRLPGSHVLEHIVDHLGRSVECTGGKDGVADGWKRLKMNPSLGSSNDWDIGDAETESLGLTNSLVHSLDGCRGLTSDVR</sequence>
<dbReference type="EMBL" id="BTSY01000001">
    <property type="protein sequence ID" value="GMT08811.1"/>
    <property type="molecule type" value="Genomic_DNA"/>
</dbReference>
<evidence type="ECO:0000313" key="1">
    <source>
        <dbReference type="EMBL" id="GMT08811.1"/>
    </source>
</evidence>
<accession>A0AAV5UQS5</accession>
<proteinExistence type="predicted"/>
<name>A0AAV5UQS5_9BILA</name>
<keyword evidence="2" id="KW-1185">Reference proteome</keyword>
<dbReference type="Proteomes" id="UP001432322">
    <property type="component" value="Unassembled WGS sequence"/>
</dbReference>
<evidence type="ECO:0000313" key="2">
    <source>
        <dbReference type="Proteomes" id="UP001432322"/>
    </source>
</evidence>
<dbReference type="AlphaFoldDB" id="A0AAV5UQS5"/>
<protein>
    <submittedName>
        <fullName evidence="1">Uncharacterized protein</fullName>
    </submittedName>
</protein>
<feature type="non-terminal residue" evidence="1">
    <location>
        <position position="88"/>
    </location>
</feature>
<organism evidence="1 2">
    <name type="scientific">Pristionchus fissidentatus</name>
    <dbReference type="NCBI Taxonomy" id="1538716"/>
    <lineage>
        <taxon>Eukaryota</taxon>
        <taxon>Metazoa</taxon>
        <taxon>Ecdysozoa</taxon>
        <taxon>Nematoda</taxon>
        <taxon>Chromadorea</taxon>
        <taxon>Rhabditida</taxon>
        <taxon>Rhabditina</taxon>
        <taxon>Diplogasteromorpha</taxon>
        <taxon>Diplogasteroidea</taxon>
        <taxon>Neodiplogasteridae</taxon>
        <taxon>Pristionchus</taxon>
    </lineage>
</organism>
<gene>
    <name evidence="1" type="ORF">PFISCL1PPCAC_108</name>
</gene>